<feature type="region of interest" description="Disordered" evidence="1">
    <location>
        <begin position="1"/>
        <end position="47"/>
    </location>
</feature>
<evidence type="ECO:0000313" key="3">
    <source>
        <dbReference type="Proteomes" id="UP001085076"/>
    </source>
</evidence>
<evidence type="ECO:0000256" key="1">
    <source>
        <dbReference type="SAM" id="MobiDB-lite"/>
    </source>
</evidence>
<reference evidence="2" key="2">
    <citation type="journal article" date="2022" name="Hortic Res">
        <title>The genome of Dioscorea zingiberensis sheds light on the biosynthesis, origin and evolution of the medicinally important diosgenin saponins.</title>
        <authorList>
            <person name="Li Y."/>
            <person name="Tan C."/>
            <person name="Li Z."/>
            <person name="Guo J."/>
            <person name="Li S."/>
            <person name="Chen X."/>
            <person name="Wang C."/>
            <person name="Dai X."/>
            <person name="Yang H."/>
            <person name="Song W."/>
            <person name="Hou L."/>
            <person name="Xu J."/>
            <person name="Tong Z."/>
            <person name="Xu A."/>
            <person name="Yuan X."/>
            <person name="Wang W."/>
            <person name="Yang Q."/>
            <person name="Chen L."/>
            <person name="Sun Z."/>
            <person name="Wang K."/>
            <person name="Pan B."/>
            <person name="Chen J."/>
            <person name="Bao Y."/>
            <person name="Liu F."/>
            <person name="Qi X."/>
            <person name="Gang D.R."/>
            <person name="Wen J."/>
            <person name="Li J."/>
        </authorList>
    </citation>
    <scope>NUCLEOTIDE SEQUENCE</scope>
    <source>
        <strain evidence="2">Dzin_1.0</strain>
    </source>
</reference>
<feature type="compositionally biased region" description="Low complexity" evidence="1">
    <location>
        <begin position="26"/>
        <end position="47"/>
    </location>
</feature>
<sequence length="183" mass="19705">MKETPPPFPSTPSPPDRRPLRRRTRSTGSSTSSLSSSSLSPSPSPLPHLSSIPFSWEHLPGVPKIPRIPSSHPNLLLPLPPLLKPSPDPPRRKKPDPTIPIPDPFAAALAECAKDSPAPSSGPADLEDFWRRGAALTRRRVLSAVISSRFGLPDLYASCKTACSVSDSTIRIPRSSSLTRRSA</sequence>
<protein>
    <submittedName>
        <fullName evidence="2">Uncharacterized protein</fullName>
    </submittedName>
</protein>
<dbReference type="PANTHER" id="PTHR33696:SF1">
    <property type="entry name" value="T22J18.15"/>
    <property type="match status" value="1"/>
</dbReference>
<dbReference type="OrthoDB" id="1925896at2759"/>
<dbReference type="PANTHER" id="PTHR33696">
    <property type="entry name" value="T22J18.15-RELATED"/>
    <property type="match status" value="1"/>
</dbReference>
<reference evidence="2" key="1">
    <citation type="submission" date="2021-03" db="EMBL/GenBank/DDBJ databases">
        <authorList>
            <person name="Li Z."/>
            <person name="Yang C."/>
        </authorList>
    </citation>
    <scope>NUCLEOTIDE SEQUENCE</scope>
    <source>
        <strain evidence="2">Dzin_1.0</strain>
        <tissue evidence="2">Leaf</tissue>
    </source>
</reference>
<feature type="region of interest" description="Disordered" evidence="1">
    <location>
        <begin position="63"/>
        <end position="103"/>
    </location>
</feature>
<feature type="compositionally biased region" description="Pro residues" evidence="1">
    <location>
        <begin position="1"/>
        <end position="14"/>
    </location>
</feature>
<feature type="compositionally biased region" description="Pro residues" evidence="1">
    <location>
        <begin position="78"/>
        <end position="88"/>
    </location>
</feature>
<accession>A0A9D5HE25</accession>
<comment type="caution">
    <text evidence="2">The sequence shown here is derived from an EMBL/GenBank/DDBJ whole genome shotgun (WGS) entry which is preliminary data.</text>
</comment>
<proteinExistence type="predicted"/>
<keyword evidence="3" id="KW-1185">Reference proteome</keyword>
<organism evidence="2 3">
    <name type="scientific">Dioscorea zingiberensis</name>
    <dbReference type="NCBI Taxonomy" id="325984"/>
    <lineage>
        <taxon>Eukaryota</taxon>
        <taxon>Viridiplantae</taxon>
        <taxon>Streptophyta</taxon>
        <taxon>Embryophyta</taxon>
        <taxon>Tracheophyta</taxon>
        <taxon>Spermatophyta</taxon>
        <taxon>Magnoliopsida</taxon>
        <taxon>Liliopsida</taxon>
        <taxon>Dioscoreales</taxon>
        <taxon>Dioscoreaceae</taxon>
        <taxon>Dioscorea</taxon>
    </lineage>
</organism>
<gene>
    <name evidence="2" type="ORF">J5N97_021178</name>
</gene>
<dbReference type="Proteomes" id="UP001085076">
    <property type="component" value="Miscellaneous, Linkage group lg05"/>
</dbReference>
<name>A0A9D5HE25_9LILI</name>
<dbReference type="EMBL" id="JAGGNH010000005">
    <property type="protein sequence ID" value="KAJ0973219.1"/>
    <property type="molecule type" value="Genomic_DNA"/>
</dbReference>
<feature type="compositionally biased region" description="Low complexity" evidence="1">
    <location>
        <begin position="68"/>
        <end position="77"/>
    </location>
</feature>
<evidence type="ECO:0000313" key="2">
    <source>
        <dbReference type="EMBL" id="KAJ0973219.1"/>
    </source>
</evidence>
<dbReference type="AlphaFoldDB" id="A0A9D5HE25"/>